<dbReference type="GO" id="GO:0000155">
    <property type="term" value="F:phosphorelay sensor kinase activity"/>
    <property type="evidence" value="ECO:0007669"/>
    <property type="project" value="InterPro"/>
</dbReference>
<dbReference type="AlphaFoldDB" id="F6DT75"/>
<dbReference type="Gene3D" id="3.30.565.10">
    <property type="entry name" value="Histidine kinase-like ATPase, C-terminal domain"/>
    <property type="match status" value="1"/>
</dbReference>
<keyword evidence="4" id="KW-0808">Transferase</keyword>
<dbReference type="SUPFAM" id="SSF55785">
    <property type="entry name" value="PYP-like sensor domain (PAS domain)"/>
    <property type="match status" value="1"/>
</dbReference>
<dbReference type="PANTHER" id="PTHR43065">
    <property type="entry name" value="SENSOR HISTIDINE KINASE"/>
    <property type="match status" value="1"/>
</dbReference>
<dbReference type="SMART" id="SM00388">
    <property type="entry name" value="HisKA"/>
    <property type="match status" value="1"/>
</dbReference>
<evidence type="ECO:0000256" key="8">
    <source>
        <dbReference type="ARBA" id="ARBA00023012"/>
    </source>
</evidence>
<evidence type="ECO:0000259" key="9">
    <source>
        <dbReference type="PROSITE" id="PS50109"/>
    </source>
</evidence>
<dbReference type="Gene3D" id="1.10.287.130">
    <property type="match status" value="1"/>
</dbReference>
<dbReference type="InterPro" id="IPR036097">
    <property type="entry name" value="HisK_dim/P_sf"/>
</dbReference>
<dbReference type="OrthoDB" id="9784397at2"/>
<dbReference type="Pfam" id="PF01590">
    <property type="entry name" value="GAF"/>
    <property type="match status" value="1"/>
</dbReference>
<dbReference type="InterPro" id="IPR036890">
    <property type="entry name" value="HATPase_C_sf"/>
</dbReference>
<evidence type="ECO:0000256" key="6">
    <source>
        <dbReference type="ARBA" id="ARBA00022777"/>
    </source>
</evidence>
<feature type="domain" description="Histidine kinase" evidence="9">
    <location>
        <begin position="371"/>
        <end position="580"/>
    </location>
</feature>
<dbReference type="KEGG" id="dru:Desru_2967"/>
<reference evidence="11 12" key="2">
    <citation type="journal article" date="2012" name="Stand. Genomic Sci.">
        <title>Complete genome sequence of the sulfate-reducing firmicute Desulfotomaculum ruminis type strain (DL(T)).</title>
        <authorList>
            <person name="Spring S."/>
            <person name="Visser M."/>
            <person name="Lu M."/>
            <person name="Copeland A."/>
            <person name="Lapidus A."/>
            <person name="Lucas S."/>
            <person name="Cheng J.F."/>
            <person name="Han C."/>
            <person name="Tapia R."/>
            <person name="Goodwin L.A."/>
            <person name="Pitluck S."/>
            <person name="Ivanova N."/>
            <person name="Land M."/>
            <person name="Hauser L."/>
            <person name="Larimer F."/>
            <person name="Rohde M."/>
            <person name="Goker M."/>
            <person name="Detter J.C."/>
            <person name="Kyrpides N.C."/>
            <person name="Woyke T."/>
            <person name="Schaap P.J."/>
            <person name="Plugge C.M."/>
            <person name="Muyzer G."/>
            <person name="Kuever J."/>
            <person name="Pereira I.A."/>
            <person name="Parshina S.N."/>
            <person name="Bernier-Latmani R."/>
            <person name="Stams A.J."/>
            <person name="Klenk H.P."/>
        </authorList>
    </citation>
    <scope>NUCLEOTIDE SEQUENCE [LARGE SCALE GENOMIC DNA]</scope>
    <source>
        <strain evidence="12">ATCC 23193 / DSM 2154 / NCIB 8452 / DL</strain>
    </source>
</reference>
<comment type="catalytic activity">
    <reaction evidence="1">
        <text>ATP + protein L-histidine = ADP + protein N-phospho-L-histidine.</text>
        <dbReference type="EC" id="2.7.13.3"/>
    </reaction>
</comment>
<dbReference type="HOGENOM" id="CLU_037400_0_0_9"/>
<keyword evidence="5" id="KW-0547">Nucleotide-binding</keyword>
<evidence type="ECO:0000256" key="4">
    <source>
        <dbReference type="ARBA" id="ARBA00022679"/>
    </source>
</evidence>
<dbReference type="InterPro" id="IPR003661">
    <property type="entry name" value="HisK_dim/P_dom"/>
</dbReference>
<dbReference type="Proteomes" id="UP000009234">
    <property type="component" value="Chromosome"/>
</dbReference>
<reference evidence="12" key="1">
    <citation type="submission" date="2011-05" db="EMBL/GenBank/DDBJ databases">
        <title>Complete sequence of Desulfotomaculum ruminis DSM 2154.</title>
        <authorList>
            <person name="Lucas S."/>
            <person name="Copeland A."/>
            <person name="Lapidus A."/>
            <person name="Cheng J.-F."/>
            <person name="Goodwin L."/>
            <person name="Pitluck S."/>
            <person name="Lu M."/>
            <person name="Detter J.C."/>
            <person name="Han C."/>
            <person name="Tapia R."/>
            <person name="Land M."/>
            <person name="Hauser L."/>
            <person name="Kyrpides N."/>
            <person name="Ivanova N."/>
            <person name="Mikhailova N."/>
            <person name="Pagani I."/>
            <person name="Stams A.J.M."/>
            <person name="Plugge C.M."/>
            <person name="Muyzer G."/>
            <person name="Kuever J."/>
            <person name="Parshina S.N."/>
            <person name="Ivanova A.E."/>
            <person name="Nazina T.N."/>
            <person name="Brambilla E."/>
            <person name="Spring S."/>
            <person name="Klenk H.-P."/>
            <person name="Woyke T."/>
        </authorList>
    </citation>
    <scope>NUCLEOTIDE SEQUENCE [LARGE SCALE GENOMIC DNA]</scope>
    <source>
        <strain evidence="12">ATCC 23193 / DSM 2154 / NCIB 8452 / DL</strain>
    </source>
</reference>
<dbReference type="InterPro" id="IPR003018">
    <property type="entry name" value="GAF"/>
</dbReference>
<accession>F6DT75</accession>
<dbReference type="RefSeq" id="WP_013842932.1">
    <property type="nucleotide sequence ID" value="NC_015589.1"/>
</dbReference>
<evidence type="ECO:0000313" key="12">
    <source>
        <dbReference type="Proteomes" id="UP000009234"/>
    </source>
</evidence>
<keyword evidence="7" id="KW-0067">ATP-binding</keyword>
<evidence type="ECO:0000259" key="10">
    <source>
        <dbReference type="PROSITE" id="PS50113"/>
    </source>
</evidence>
<dbReference type="PRINTS" id="PR00344">
    <property type="entry name" value="BCTRLSENSOR"/>
</dbReference>
<evidence type="ECO:0000256" key="7">
    <source>
        <dbReference type="ARBA" id="ARBA00022840"/>
    </source>
</evidence>
<dbReference type="SMART" id="SM00387">
    <property type="entry name" value="HATPase_c"/>
    <property type="match status" value="1"/>
</dbReference>
<dbReference type="PANTHER" id="PTHR43065:SF10">
    <property type="entry name" value="PEROXIDE STRESS-ACTIVATED HISTIDINE KINASE MAK3"/>
    <property type="match status" value="1"/>
</dbReference>
<protein>
    <recommendedName>
        <fullName evidence="2">histidine kinase</fullName>
        <ecNumber evidence="2">2.7.13.3</ecNumber>
    </recommendedName>
</protein>
<evidence type="ECO:0000256" key="5">
    <source>
        <dbReference type="ARBA" id="ARBA00022741"/>
    </source>
</evidence>
<dbReference type="PROSITE" id="PS50113">
    <property type="entry name" value="PAC"/>
    <property type="match status" value="1"/>
</dbReference>
<dbReference type="EMBL" id="CP002780">
    <property type="protein sequence ID" value="AEG61180.1"/>
    <property type="molecule type" value="Genomic_DNA"/>
</dbReference>
<dbReference type="Gene3D" id="3.30.450.40">
    <property type="match status" value="1"/>
</dbReference>
<dbReference type="SMART" id="SM00091">
    <property type="entry name" value="PAS"/>
    <property type="match status" value="1"/>
</dbReference>
<organism evidence="11 12">
    <name type="scientific">Desulforamulus ruminis (strain ATCC 23193 / DSM 2154 / NCIMB 8452 / DL)</name>
    <name type="common">Desulfotomaculum ruminis</name>
    <dbReference type="NCBI Taxonomy" id="696281"/>
    <lineage>
        <taxon>Bacteria</taxon>
        <taxon>Bacillati</taxon>
        <taxon>Bacillota</taxon>
        <taxon>Clostridia</taxon>
        <taxon>Eubacteriales</taxon>
        <taxon>Peptococcaceae</taxon>
        <taxon>Desulforamulus</taxon>
    </lineage>
</organism>
<dbReference type="InterPro" id="IPR004358">
    <property type="entry name" value="Sig_transdc_His_kin-like_C"/>
</dbReference>
<dbReference type="CDD" id="cd00075">
    <property type="entry name" value="HATPase"/>
    <property type="match status" value="1"/>
</dbReference>
<dbReference type="CDD" id="cd00130">
    <property type="entry name" value="PAS"/>
    <property type="match status" value="1"/>
</dbReference>
<dbReference type="eggNOG" id="COG3852">
    <property type="taxonomic scope" value="Bacteria"/>
</dbReference>
<dbReference type="STRING" id="696281.Desru_2967"/>
<name>F6DT75_DESRL</name>
<dbReference type="InterPro" id="IPR029016">
    <property type="entry name" value="GAF-like_dom_sf"/>
</dbReference>
<dbReference type="InterPro" id="IPR005467">
    <property type="entry name" value="His_kinase_dom"/>
</dbReference>
<dbReference type="SUPFAM" id="SSF55874">
    <property type="entry name" value="ATPase domain of HSP90 chaperone/DNA topoisomerase II/histidine kinase"/>
    <property type="match status" value="1"/>
</dbReference>
<dbReference type="Gene3D" id="3.30.450.20">
    <property type="entry name" value="PAS domain"/>
    <property type="match status" value="1"/>
</dbReference>
<dbReference type="InterPro" id="IPR000700">
    <property type="entry name" value="PAS-assoc_C"/>
</dbReference>
<dbReference type="Pfam" id="PF00512">
    <property type="entry name" value="HisKA"/>
    <property type="match status" value="1"/>
</dbReference>
<keyword evidence="6" id="KW-0418">Kinase</keyword>
<gene>
    <name evidence="11" type="ordered locus">Desru_2967</name>
</gene>
<dbReference type="GO" id="GO:0005524">
    <property type="term" value="F:ATP binding"/>
    <property type="evidence" value="ECO:0007669"/>
    <property type="project" value="UniProtKB-KW"/>
</dbReference>
<dbReference type="InterPro" id="IPR000014">
    <property type="entry name" value="PAS"/>
</dbReference>
<dbReference type="PROSITE" id="PS50109">
    <property type="entry name" value="HIS_KIN"/>
    <property type="match status" value="1"/>
</dbReference>
<dbReference type="CDD" id="cd00082">
    <property type="entry name" value="HisKA"/>
    <property type="match status" value="1"/>
</dbReference>
<evidence type="ECO:0000313" key="11">
    <source>
        <dbReference type="EMBL" id="AEG61180.1"/>
    </source>
</evidence>
<keyword evidence="8" id="KW-0902">Two-component regulatory system</keyword>
<dbReference type="InterPro" id="IPR035965">
    <property type="entry name" value="PAS-like_dom_sf"/>
</dbReference>
<dbReference type="Pfam" id="PF13426">
    <property type="entry name" value="PAS_9"/>
    <property type="match status" value="1"/>
</dbReference>
<dbReference type="InterPro" id="IPR003594">
    <property type="entry name" value="HATPase_dom"/>
</dbReference>
<keyword evidence="12" id="KW-1185">Reference proteome</keyword>
<dbReference type="SUPFAM" id="SSF55781">
    <property type="entry name" value="GAF domain-like"/>
    <property type="match status" value="1"/>
</dbReference>
<feature type="domain" description="PAC" evidence="10">
    <location>
        <begin position="302"/>
        <end position="358"/>
    </location>
</feature>
<dbReference type="Pfam" id="PF02518">
    <property type="entry name" value="HATPase_c"/>
    <property type="match status" value="1"/>
</dbReference>
<proteinExistence type="predicted"/>
<evidence type="ECO:0000256" key="2">
    <source>
        <dbReference type="ARBA" id="ARBA00012438"/>
    </source>
</evidence>
<keyword evidence="3" id="KW-0597">Phosphoprotein</keyword>
<sequence>MKELDKLVSVPHLNQSLLYTKWKSFVSGIPVDSNKIFTETYKAWQRCVNYNINPYAFKDLKRLTHEELYEKKRQLQDVLSLLEHHFSTIKTTVSTHSSNYFICVSDQDGHLLEVQADKETEAAGLPFPFFPGICAAEDQIGNTAIGTVLVTKTPLAIIGPEHFVQAFHRWSCVGAPIFGANGEVIAVLTVGTPCGFESPYTFSLLAAAAKAVEAGLKQAMMEKQLQEVRKNLSQVIQQSEIIFNDMSQGVLILNKDCTVVFFNKAAEKIWDLSAEQIVGGPVQAFYHTCPLGTPILIRTIQEGKAFANIDCTCSNGPREKNLLVNTSVIYDENNEVSGAIGIYTDVTEIRRQDARMREQEKLAVVGQMAAGMAHEIRNPLTSVRGFAQLIKERMGDEQIPFNEYMEIMIQEIDQADSVINNFLQLARPAPAQKQLCSANELVLNFARIFESQAFLQGTKVKTDLQSIPSTVMDVNQIKQVLLNLSQNALQALKQGGTLTLATRYDPKENVICIQVIDDGPGIPPEDLDKIGTPFFTTKDKGTGLGLSISYSIVDRHRGRLEVTSKEGEGTCFSVCLPVDQQF</sequence>
<dbReference type="EC" id="2.7.13.3" evidence="2"/>
<evidence type="ECO:0000256" key="3">
    <source>
        <dbReference type="ARBA" id="ARBA00022553"/>
    </source>
</evidence>
<evidence type="ECO:0000256" key="1">
    <source>
        <dbReference type="ARBA" id="ARBA00000085"/>
    </source>
</evidence>
<dbReference type="SUPFAM" id="SSF47384">
    <property type="entry name" value="Homodimeric domain of signal transducing histidine kinase"/>
    <property type="match status" value="1"/>
</dbReference>